<organism evidence="2 3">
    <name type="scientific">Pteropus alecto</name>
    <name type="common">Black flying fox</name>
    <dbReference type="NCBI Taxonomy" id="9402"/>
    <lineage>
        <taxon>Eukaryota</taxon>
        <taxon>Metazoa</taxon>
        <taxon>Chordata</taxon>
        <taxon>Craniata</taxon>
        <taxon>Vertebrata</taxon>
        <taxon>Euteleostomi</taxon>
        <taxon>Mammalia</taxon>
        <taxon>Eutheria</taxon>
        <taxon>Laurasiatheria</taxon>
        <taxon>Chiroptera</taxon>
        <taxon>Yinpterochiroptera</taxon>
        <taxon>Pteropodoidea</taxon>
        <taxon>Pteropodidae</taxon>
        <taxon>Pteropodinae</taxon>
        <taxon>Pteropus</taxon>
    </lineage>
</organism>
<keyword evidence="3" id="KW-1185">Reference proteome</keyword>
<dbReference type="AlphaFoldDB" id="L5KS36"/>
<feature type="compositionally biased region" description="Basic and acidic residues" evidence="1">
    <location>
        <begin position="1"/>
        <end position="16"/>
    </location>
</feature>
<evidence type="ECO:0000313" key="3">
    <source>
        <dbReference type="Proteomes" id="UP000010552"/>
    </source>
</evidence>
<feature type="region of interest" description="Disordered" evidence="1">
    <location>
        <begin position="1"/>
        <end position="40"/>
    </location>
</feature>
<protein>
    <submittedName>
        <fullName evidence="2">Uncharacterized protein</fullName>
    </submittedName>
</protein>
<sequence>MDWAQHRKGPEPDGQRGEGNSGRTEWATADSRLLLPRPRQLQGREQLTGLLAPTASTLMVPTPPRTDPQPILFCCSPEGPSLPGKPDFSQKRRKRIAISREMTQNPVGKRDRAPRCGLRFTLQPVAAEDWRYFHRRQW</sequence>
<reference evidence="3" key="1">
    <citation type="journal article" date="2013" name="Science">
        <title>Comparative analysis of bat genomes provides insight into the evolution of flight and immunity.</title>
        <authorList>
            <person name="Zhang G."/>
            <person name="Cowled C."/>
            <person name="Shi Z."/>
            <person name="Huang Z."/>
            <person name="Bishop-Lilly K.A."/>
            <person name="Fang X."/>
            <person name="Wynne J.W."/>
            <person name="Xiong Z."/>
            <person name="Baker M.L."/>
            <person name="Zhao W."/>
            <person name="Tachedjian M."/>
            <person name="Zhu Y."/>
            <person name="Zhou P."/>
            <person name="Jiang X."/>
            <person name="Ng J."/>
            <person name="Yang L."/>
            <person name="Wu L."/>
            <person name="Xiao J."/>
            <person name="Feng Y."/>
            <person name="Chen Y."/>
            <person name="Sun X."/>
            <person name="Zhang Y."/>
            <person name="Marsh G.A."/>
            <person name="Crameri G."/>
            <person name="Broder C.C."/>
            <person name="Frey K.G."/>
            <person name="Wang L.F."/>
            <person name="Wang J."/>
        </authorList>
    </citation>
    <scope>NUCLEOTIDE SEQUENCE [LARGE SCALE GENOMIC DNA]</scope>
</reference>
<proteinExistence type="predicted"/>
<dbReference type="Proteomes" id="UP000010552">
    <property type="component" value="Unassembled WGS sequence"/>
</dbReference>
<gene>
    <name evidence="2" type="ORF">PAL_GLEAN10008693</name>
</gene>
<evidence type="ECO:0000313" key="2">
    <source>
        <dbReference type="EMBL" id="ELK14227.1"/>
    </source>
</evidence>
<name>L5KS36_PTEAL</name>
<evidence type="ECO:0000256" key="1">
    <source>
        <dbReference type="SAM" id="MobiDB-lite"/>
    </source>
</evidence>
<accession>L5KS36</accession>
<dbReference type="EMBL" id="KB030576">
    <property type="protein sequence ID" value="ELK14227.1"/>
    <property type="molecule type" value="Genomic_DNA"/>
</dbReference>
<dbReference type="InParanoid" id="L5KS36"/>